<name>X1CAG1_9ZZZZ</name>
<dbReference type="AlphaFoldDB" id="X1CAG1"/>
<protein>
    <submittedName>
        <fullName evidence="1">Uncharacterized protein</fullName>
    </submittedName>
</protein>
<sequence length="164" mass="19076">MLNFILDKTESIEFIDLIKLDFEQEIKIGIAAFNMKEGYAIEDIDFPEFMEMLTVLKKEGKRYIVVSKVKFFRKFTDIAQKFNIDIIWDTPSIIKKDNIIMSVTGSEENLKKFLEIIKNLGEIKSISFNKAIYNDQAILSCLTEKQKEILIAVKKKVIIVILEK</sequence>
<organism evidence="1">
    <name type="scientific">marine sediment metagenome</name>
    <dbReference type="NCBI Taxonomy" id="412755"/>
    <lineage>
        <taxon>unclassified sequences</taxon>
        <taxon>metagenomes</taxon>
        <taxon>ecological metagenomes</taxon>
    </lineage>
</organism>
<evidence type="ECO:0000313" key="1">
    <source>
        <dbReference type="EMBL" id="GAH05121.1"/>
    </source>
</evidence>
<gene>
    <name evidence="1" type="ORF">S01H4_38328</name>
</gene>
<dbReference type="EMBL" id="BART01020666">
    <property type="protein sequence ID" value="GAH05121.1"/>
    <property type="molecule type" value="Genomic_DNA"/>
</dbReference>
<reference evidence="1" key="1">
    <citation type="journal article" date="2014" name="Front. Microbiol.">
        <title>High frequency of phylogenetically diverse reductive dehalogenase-homologous genes in deep subseafloor sedimentary metagenomes.</title>
        <authorList>
            <person name="Kawai M."/>
            <person name="Futagami T."/>
            <person name="Toyoda A."/>
            <person name="Takaki Y."/>
            <person name="Nishi S."/>
            <person name="Hori S."/>
            <person name="Arai W."/>
            <person name="Tsubouchi T."/>
            <person name="Morono Y."/>
            <person name="Uchiyama I."/>
            <person name="Ito T."/>
            <person name="Fujiyama A."/>
            <person name="Inagaki F."/>
            <person name="Takami H."/>
        </authorList>
    </citation>
    <scope>NUCLEOTIDE SEQUENCE</scope>
    <source>
        <strain evidence="1">Expedition CK06-06</strain>
    </source>
</reference>
<comment type="caution">
    <text evidence="1">The sequence shown here is derived from an EMBL/GenBank/DDBJ whole genome shotgun (WGS) entry which is preliminary data.</text>
</comment>
<proteinExistence type="predicted"/>
<accession>X1CAG1</accession>